<evidence type="ECO:0000313" key="2">
    <source>
        <dbReference type="Proteomes" id="UP000222310"/>
    </source>
</evidence>
<dbReference type="InterPro" id="IPR021799">
    <property type="entry name" value="PIN-like_prokaryotic"/>
</dbReference>
<dbReference type="PANTHER" id="PTHR39550:SF1">
    <property type="entry name" value="SLL0658 PROTEIN"/>
    <property type="match status" value="1"/>
</dbReference>
<dbReference type="PANTHER" id="PTHR39550">
    <property type="entry name" value="SLL0658 PROTEIN"/>
    <property type="match status" value="1"/>
</dbReference>
<gene>
    <name evidence="1" type="ORF">VF08_19845</name>
</gene>
<accession>A0A9Q5ZAG6</accession>
<comment type="caution">
    <text evidence="1">The sequence shown here is derived from an EMBL/GenBank/DDBJ whole genome shotgun (WGS) entry which is preliminary data.</text>
</comment>
<name>A0A9Q5ZAG6_NOSLI</name>
<dbReference type="Pfam" id="PF11848">
    <property type="entry name" value="DUF3368"/>
    <property type="match status" value="1"/>
</dbReference>
<dbReference type="EMBL" id="LAHD01000059">
    <property type="protein sequence ID" value="PHK02132.1"/>
    <property type="molecule type" value="Genomic_DNA"/>
</dbReference>
<dbReference type="Proteomes" id="UP000222310">
    <property type="component" value="Unassembled WGS sequence"/>
</dbReference>
<sequence>MQIILNSSPLIFLSKLNYLNQFVESPDDFYIPQFVADEIKAKSDPSSQTIQALIDSGNLQIRASKLITLVNSLNQRLGKGESEAIALAIELNTDILSLRYKMKIKVINEQENLQEVIQVLLTHLEPSKVMKFWAACKLSEGDYLQFKEKLFAEETVASLYAKIKDFQDKGNKQSPESNP</sequence>
<evidence type="ECO:0008006" key="3">
    <source>
        <dbReference type="Google" id="ProtNLM"/>
    </source>
</evidence>
<dbReference type="AlphaFoldDB" id="A0A9Q5ZAG6"/>
<evidence type="ECO:0000313" key="1">
    <source>
        <dbReference type="EMBL" id="PHK02132.1"/>
    </source>
</evidence>
<organism evidence="1 2">
    <name type="scientific">Nostoc linckia z8</name>
    <dbReference type="NCBI Taxonomy" id="1628746"/>
    <lineage>
        <taxon>Bacteria</taxon>
        <taxon>Bacillati</taxon>
        <taxon>Cyanobacteriota</taxon>
        <taxon>Cyanophyceae</taxon>
        <taxon>Nostocales</taxon>
        <taxon>Nostocaceae</taxon>
        <taxon>Nostoc</taxon>
    </lineage>
</organism>
<reference evidence="1 2" key="1">
    <citation type="submission" date="2015-02" db="EMBL/GenBank/DDBJ databases">
        <title>Nostoc linckia genome annotation.</title>
        <authorList>
            <person name="Zhou Z."/>
        </authorList>
    </citation>
    <scope>NUCLEOTIDE SEQUENCE [LARGE SCALE GENOMIC DNA]</scope>
    <source>
        <strain evidence="2">z8</strain>
    </source>
</reference>
<protein>
    <recommendedName>
        <fullName evidence="3">DUF3368 domain-containing protein</fullName>
    </recommendedName>
</protein>
<proteinExistence type="predicted"/>